<sequence length="116" mass="12982">MEVDDEDYNKYSRKGEKSEESSEVAPLSLAVMESLTLPLVQEVVLSADLSCVQCQKRINDVISRINAETESITVSLCDKKVGITCKYIKASKTQINLQPWQSKVALIKWIFGSSRP</sequence>
<keyword evidence="3" id="KW-1185">Reference proteome</keyword>
<dbReference type="EMBL" id="JBDFQZ010000011">
    <property type="protein sequence ID" value="KAK9676174.1"/>
    <property type="molecule type" value="Genomic_DNA"/>
</dbReference>
<evidence type="ECO:0000313" key="2">
    <source>
        <dbReference type="EMBL" id="KAK9676174.1"/>
    </source>
</evidence>
<dbReference type="Proteomes" id="UP001443914">
    <property type="component" value="Unassembled WGS sequence"/>
</dbReference>
<evidence type="ECO:0000256" key="1">
    <source>
        <dbReference type="SAM" id="MobiDB-lite"/>
    </source>
</evidence>
<protein>
    <recommendedName>
        <fullName evidence="4">HMA domain-containing protein</fullName>
    </recommendedName>
</protein>
<feature type="region of interest" description="Disordered" evidence="1">
    <location>
        <begin position="1"/>
        <end position="23"/>
    </location>
</feature>
<comment type="caution">
    <text evidence="2">The sequence shown here is derived from an EMBL/GenBank/DDBJ whole genome shotgun (WGS) entry which is preliminary data.</text>
</comment>
<gene>
    <name evidence="2" type="ORF">RND81_11G059400</name>
</gene>
<evidence type="ECO:0000313" key="3">
    <source>
        <dbReference type="Proteomes" id="UP001443914"/>
    </source>
</evidence>
<accession>A0AAW1HK37</accession>
<proteinExistence type="predicted"/>
<feature type="compositionally biased region" description="Basic and acidic residues" evidence="1">
    <location>
        <begin position="8"/>
        <end position="20"/>
    </location>
</feature>
<dbReference type="AlphaFoldDB" id="A0AAW1HK37"/>
<evidence type="ECO:0008006" key="4">
    <source>
        <dbReference type="Google" id="ProtNLM"/>
    </source>
</evidence>
<name>A0AAW1HK37_SAPOF</name>
<organism evidence="2 3">
    <name type="scientific">Saponaria officinalis</name>
    <name type="common">Common soapwort</name>
    <name type="synonym">Lychnis saponaria</name>
    <dbReference type="NCBI Taxonomy" id="3572"/>
    <lineage>
        <taxon>Eukaryota</taxon>
        <taxon>Viridiplantae</taxon>
        <taxon>Streptophyta</taxon>
        <taxon>Embryophyta</taxon>
        <taxon>Tracheophyta</taxon>
        <taxon>Spermatophyta</taxon>
        <taxon>Magnoliopsida</taxon>
        <taxon>eudicotyledons</taxon>
        <taxon>Gunneridae</taxon>
        <taxon>Pentapetalae</taxon>
        <taxon>Caryophyllales</taxon>
        <taxon>Caryophyllaceae</taxon>
        <taxon>Caryophylleae</taxon>
        <taxon>Saponaria</taxon>
    </lineage>
</organism>
<reference evidence="2" key="1">
    <citation type="submission" date="2024-03" db="EMBL/GenBank/DDBJ databases">
        <title>WGS assembly of Saponaria officinalis var. Norfolk2.</title>
        <authorList>
            <person name="Jenkins J."/>
            <person name="Shu S."/>
            <person name="Grimwood J."/>
            <person name="Barry K."/>
            <person name="Goodstein D."/>
            <person name="Schmutz J."/>
            <person name="Leebens-Mack J."/>
            <person name="Osbourn A."/>
        </authorList>
    </citation>
    <scope>NUCLEOTIDE SEQUENCE [LARGE SCALE GENOMIC DNA]</scope>
    <source>
        <strain evidence="2">JIC</strain>
    </source>
</reference>